<reference evidence="2" key="1">
    <citation type="journal article" date="2005" name="Int. J. Syst. Evol. Microbiol.">
        <title>Methanofollis formosanus sp. nov., isolated from a fish pond.</title>
        <authorList>
            <person name="Wu S.Y."/>
            <person name="Chen S.C."/>
            <person name="Lai M.C."/>
        </authorList>
    </citation>
    <scope>NUCLEOTIDE SEQUENCE</scope>
    <source>
        <strain evidence="2">ML15</strain>
    </source>
</reference>
<dbReference type="PANTHER" id="PTHR43252">
    <property type="entry name" value="TRANSCRIPTIONAL REGULATOR YQJI"/>
    <property type="match status" value="1"/>
</dbReference>
<dbReference type="PANTHER" id="PTHR43252:SF5">
    <property type="entry name" value="TRANSCRIPTIONAL REGULATOR, PADR-LIKE FAMILY"/>
    <property type="match status" value="1"/>
</dbReference>
<feature type="domain" description="Transcription regulator PadR N-terminal" evidence="1">
    <location>
        <begin position="22"/>
        <end position="92"/>
    </location>
</feature>
<evidence type="ECO:0000313" key="2">
    <source>
        <dbReference type="EMBL" id="QYZ78131.1"/>
    </source>
</evidence>
<dbReference type="KEGG" id="mfk:E2N92_01130"/>
<dbReference type="EMBL" id="CP037968">
    <property type="protein sequence ID" value="QYZ78131.1"/>
    <property type="molecule type" value="Genomic_DNA"/>
</dbReference>
<name>A0A8G1A0E6_9EURY</name>
<dbReference type="OrthoDB" id="56053at2157"/>
<accession>A0A8G1A0E6</accession>
<sequence length="160" mass="18561">MTGIWKFPSKNGRERGLIALYILHSLARGPKSGYDLLKEIEEKTEGTWVPSKGTLYPLLKQLEEEALIRVCETGKRSKQVYELTKSGEETLRAHRQHRRESREKMLQMKNLLVEIFGDEKREVNALFVEIRSVIDALPPEKDEEAEKILGQCLDDLRRIK</sequence>
<reference evidence="2" key="2">
    <citation type="submission" date="2019-03" db="EMBL/GenBank/DDBJ databases">
        <authorList>
            <person name="Chen S.-C."/>
            <person name="Wu S.-Y."/>
            <person name="Lai M.-C."/>
        </authorList>
    </citation>
    <scope>NUCLEOTIDE SEQUENCE</scope>
    <source>
        <strain evidence="2">ML15</strain>
    </source>
</reference>
<dbReference type="Gene3D" id="1.10.10.10">
    <property type="entry name" value="Winged helix-like DNA-binding domain superfamily/Winged helix DNA-binding domain"/>
    <property type="match status" value="1"/>
</dbReference>
<proteinExistence type="predicted"/>
<dbReference type="SUPFAM" id="SSF46785">
    <property type="entry name" value="Winged helix' DNA-binding domain"/>
    <property type="match status" value="1"/>
</dbReference>
<dbReference type="Pfam" id="PF03551">
    <property type="entry name" value="PadR"/>
    <property type="match status" value="1"/>
</dbReference>
<evidence type="ECO:0000313" key="3">
    <source>
        <dbReference type="Proteomes" id="UP000826709"/>
    </source>
</evidence>
<dbReference type="InterPro" id="IPR036388">
    <property type="entry name" value="WH-like_DNA-bd_sf"/>
</dbReference>
<keyword evidence="3" id="KW-1185">Reference proteome</keyword>
<organism evidence="2 3">
    <name type="scientific">Methanofollis formosanus</name>
    <dbReference type="NCBI Taxonomy" id="299308"/>
    <lineage>
        <taxon>Archaea</taxon>
        <taxon>Methanobacteriati</taxon>
        <taxon>Methanobacteriota</taxon>
        <taxon>Stenosarchaea group</taxon>
        <taxon>Methanomicrobia</taxon>
        <taxon>Methanomicrobiales</taxon>
        <taxon>Methanomicrobiaceae</taxon>
        <taxon>Methanofollis</taxon>
    </lineage>
</organism>
<evidence type="ECO:0000259" key="1">
    <source>
        <dbReference type="Pfam" id="PF03551"/>
    </source>
</evidence>
<dbReference type="AlphaFoldDB" id="A0A8G1A0E6"/>
<dbReference type="InterPro" id="IPR036390">
    <property type="entry name" value="WH_DNA-bd_sf"/>
</dbReference>
<dbReference type="Proteomes" id="UP000826709">
    <property type="component" value="Chromosome"/>
</dbReference>
<dbReference type="InterPro" id="IPR005149">
    <property type="entry name" value="Tscrpt_reg_PadR_N"/>
</dbReference>
<dbReference type="RefSeq" id="WP_220681867.1">
    <property type="nucleotide sequence ID" value="NZ_CP037968.1"/>
</dbReference>
<gene>
    <name evidence="2" type="ORF">E2N92_01130</name>
</gene>
<protein>
    <submittedName>
        <fullName evidence="2">PadR family transcriptional regulator</fullName>
    </submittedName>
</protein>